<protein>
    <recommendedName>
        <fullName evidence="1">Adenylate cyclase class-I N-terminal domain-containing protein</fullName>
    </recommendedName>
</protein>
<dbReference type="EMBL" id="UOFI01000056">
    <property type="protein sequence ID" value="VAW64710.1"/>
    <property type="molecule type" value="Genomic_DNA"/>
</dbReference>
<sequence length="914" mass="106185">MNADVQVIDARDTFIQWNKNRLDFFMGENAREYKYIKLIPAFLQLNNRLLPGYSGFDTPVGVYGYEIDKASVNEIKKLNNKFRYQSEGVIRNSAVDAVFFQKKTIDASLLCWVFYNSALTGEKVSLLKGKIKKISQWFLSKNMDIEFVCISDKDFPGDSNHKLSPNCKAYFLDDFYSEIIILAGKYPAWWLVPLSKEKEYSSCVEYIKQLRFVDNEEFFDLGGLSNTNRDDLVRASLYQLQESKQSPDLALIQLVILGEKVEQWPDLEGVSIRLKKSLLQGREEASSVKIVSDILLESFLKEDRNRRNQPSRKIFIGFKKTPGKLNPEVIDAFLENEIYGGTPFRLEKLTGLDKILDSISHFKIVSEKISHFFLKATDFYVQSYSRQGGDQGLYSAVNNTRNLLSDNTSRIPLYNSKDMADNAFERILLRHNNINYPERITSAWSLVLEAAEGDERIIDGFNSLLGLLTWCWLNRVVNHLTQISIDYPAHKIKQVDARHILEVLMQSIDPEILMTVSLLDIEKPARPLKSFLFVNSIKNNEDYLEKSDIGETADSDGTLNELAGELEITAEQILINSWGDVYTQQYSGNSGVLQCLCKWMQLAPLDLPDSIRQPPQVFKVFSCSAGESNFLAQRIEEIYTELILFFYKEKRRKGRFVLRMDSTYYLISEDNALLQVSTVGARKELFSLLENSMKDYRDTEFERLAFTEQPLHEIYKKNKINIVQVFFQRVGRRYHIWVLDEQGSLWVDGIDAYYFEAYINHWLYLFNNIRNRLKLYNFHKAESISLKLIQISANQLGVIEFNEVENDILTGEKTFIDLQVVITQSVNGDQLNLACNDREFLYDDYKQDVMKECVQYLHNKINQESAPVFITDIDIPFERYSVDTKENIQTSHFLKFKRNFERRINKMLKRRRLA</sequence>
<gene>
    <name evidence="2" type="ORF">MNBD_GAMMA09-1016</name>
</gene>
<dbReference type="AlphaFoldDB" id="A0A3B0XJ73"/>
<accession>A0A3B0XJ73</accession>
<dbReference type="InterPro" id="IPR000274">
    <property type="entry name" value="Adenylate_cyclase_1"/>
</dbReference>
<dbReference type="Pfam" id="PF01295">
    <property type="entry name" value="Adenylate_cycl"/>
    <property type="match status" value="1"/>
</dbReference>
<dbReference type="GO" id="GO:0004016">
    <property type="term" value="F:adenylate cyclase activity"/>
    <property type="evidence" value="ECO:0007669"/>
    <property type="project" value="InterPro"/>
</dbReference>
<evidence type="ECO:0000259" key="1">
    <source>
        <dbReference type="Pfam" id="PF12633"/>
    </source>
</evidence>
<name>A0A3B0XJ73_9ZZZZ</name>
<dbReference type="Pfam" id="PF12633">
    <property type="entry name" value="Adenyl_cycl_N"/>
    <property type="match status" value="1"/>
</dbReference>
<organism evidence="2">
    <name type="scientific">hydrothermal vent metagenome</name>
    <dbReference type="NCBI Taxonomy" id="652676"/>
    <lineage>
        <taxon>unclassified sequences</taxon>
        <taxon>metagenomes</taxon>
        <taxon>ecological metagenomes</taxon>
    </lineage>
</organism>
<proteinExistence type="predicted"/>
<feature type="domain" description="Adenylate cyclase class-I N-terminal" evidence="1">
    <location>
        <begin position="10"/>
        <end position="190"/>
    </location>
</feature>
<dbReference type="PANTHER" id="PTHR38760">
    <property type="entry name" value="ADENYLATE CYCLASE"/>
    <property type="match status" value="1"/>
</dbReference>
<evidence type="ECO:0000313" key="2">
    <source>
        <dbReference type="EMBL" id="VAW64710.1"/>
    </source>
</evidence>
<dbReference type="GO" id="GO:0006171">
    <property type="term" value="P:cAMP biosynthetic process"/>
    <property type="evidence" value="ECO:0007669"/>
    <property type="project" value="InterPro"/>
</dbReference>
<dbReference type="PANTHER" id="PTHR38760:SF1">
    <property type="entry name" value="ADENYLATE CYCLASE"/>
    <property type="match status" value="1"/>
</dbReference>
<reference evidence="2" key="1">
    <citation type="submission" date="2018-06" db="EMBL/GenBank/DDBJ databases">
        <authorList>
            <person name="Zhirakovskaya E."/>
        </authorList>
    </citation>
    <scope>NUCLEOTIDE SEQUENCE</scope>
</reference>
<dbReference type="InterPro" id="IPR024685">
    <property type="entry name" value="Adenylate_cyclase_1_N"/>
</dbReference>